<evidence type="ECO:0000313" key="2">
    <source>
        <dbReference type="Proteomes" id="UP000236000"/>
    </source>
</evidence>
<dbReference type="OrthoDB" id="197789at2"/>
<evidence type="ECO:0008006" key="3">
    <source>
        <dbReference type="Google" id="ProtNLM"/>
    </source>
</evidence>
<dbReference type="EMBL" id="PJKA01000002">
    <property type="protein sequence ID" value="PNC20355.1"/>
    <property type="molecule type" value="Genomic_DNA"/>
</dbReference>
<protein>
    <recommendedName>
        <fullName evidence="3">Glycosyl transferase family 2</fullName>
    </recommendedName>
</protein>
<organism evidence="1 2">
    <name type="scientific">Akkermansia muciniphila</name>
    <dbReference type="NCBI Taxonomy" id="239935"/>
    <lineage>
        <taxon>Bacteria</taxon>
        <taxon>Pseudomonadati</taxon>
        <taxon>Verrucomicrobiota</taxon>
        <taxon>Verrucomicrobiia</taxon>
        <taxon>Verrucomicrobiales</taxon>
        <taxon>Akkermansiaceae</taxon>
        <taxon>Akkermansia</taxon>
    </lineage>
</organism>
<reference evidence="1 2" key="1">
    <citation type="journal article" date="2017" name="BMC Genomics">
        <title>Genome sequencing of 39 Akkermansia muciniphila isolates reveals its population structure, genomic and functional diverisity, and global distribution in mammalian gut microbiotas.</title>
        <authorList>
            <person name="Guo X."/>
            <person name="Li S."/>
            <person name="Zhang J."/>
            <person name="Wu F."/>
            <person name="Li X."/>
            <person name="Wu D."/>
            <person name="Zhang M."/>
            <person name="Ou Z."/>
            <person name="Jie Z."/>
            <person name="Yan Q."/>
            <person name="Li P."/>
            <person name="Yi J."/>
            <person name="Peng Y."/>
        </authorList>
    </citation>
    <scope>NUCLEOTIDE SEQUENCE [LARGE SCALE GENOMIC DNA]</scope>
    <source>
        <strain evidence="1 2">GP24</strain>
    </source>
</reference>
<sequence>MGILFQDKKVGLALLCDNAPYTLAMTLASYDRAGLLEYFDEACIVFPENAVKVCETALSYGLAAEASPADGGFIGALHTAVNSLDTDYILLAEDDCMIWEHLRGETLEKQLKRALELLASGQADMVRLRHAWRGSTRYKAAYTYSYFYPVEQLATMWVHAEGLSEAPDWIKSLRRFFHPFRSKRSIGRCVYVEQNPHLRFPKYITKIDEGYIIDSEVFQWTNQPTLISRSRLRQILAGLAQAPGTIGKLPQDFETAVNNPRWRDAHMNIGVIRGIFT</sequence>
<comment type="caution">
    <text evidence="1">The sequence shown here is derived from an EMBL/GenBank/DDBJ whole genome shotgun (WGS) entry which is preliminary data.</text>
</comment>
<accession>A0A2N8HGZ9</accession>
<proteinExistence type="predicted"/>
<dbReference type="Proteomes" id="UP000236000">
    <property type="component" value="Unassembled WGS sequence"/>
</dbReference>
<dbReference type="AlphaFoldDB" id="A0A2N8HGZ9"/>
<gene>
    <name evidence="1" type="ORF">CXU22_00815</name>
</gene>
<name>A0A2N8HGZ9_9BACT</name>
<evidence type="ECO:0000313" key="1">
    <source>
        <dbReference type="EMBL" id="PNC20355.1"/>
    </source>
</evidence>